<accession>A0AAD9JHV5</accession>
<keyword evidence="3" id="KW-1185">Reference proteome</keyword>
<feature type="region of interest" description="Disordered" evidence="1">
    <location>
        <begin position="173"/>
        <end position="236"/>
    </location>
</feature>
<protein>
    <submittedName>
        <fullName evidence="2">Uncharacterized protein</fullName>
    </submittedName>
</protein>
<reference evidence="2" key="1">
    <citation type="journal article" date="2023" name="Mol. Biol. Evol.">
        <title>Third-Generation Sequencing Reveals the Adaptive Role of the Epigenome in Three Deep-Sea Polychaetes.</title>
        <authorList>
            <person name="Perez M."/>
            <person name="Aroh O."/>
            <person name="Sun Y."/>
            <person name="Lan Y."/>
            <person name="Juniper S.K."/>
            <person name="Young C.R."/>
            <person name="Angers B."/>
            <person name="Qian P.Y."/>
        </authorList>
    </citation>
    <scope>NUCLEOTIDE SEQUENCE</scope>
    <source>
        <strain evidence="2">P08H-3</strain>
    </source>
</reference>
<proteinExistence type="predicted"/>
<gene>
    <name evidence="2" type="ORF">LSH36_296g00027</name>
</gene>
<evidence type="ECO:0000256" key="1">
    <source>
        <dbReference type="SAM" id="MobiDB-lite"/>
    </source>
</evidence>
<sequence length="326" mass="36741">MSEGNEETRRQETIHRLVNNRNNLEALFLKRTLVSYEKELFIIIKRLDDEKLDWMEVNKTLREHPPSPIELSTPACIRANIPFPLLPQNVKHSLTNPSGSDADGSGTMRMSRTATTRDLDSRSRLQDVMKEDLRGDHTVTRKDADLDKLVLPAPNSTTSSAVRVDILTKLPSIQQKSKSSRNHRTASGLGARTENPSLLKSATDIDLGRRVERLTPRDQPVGGQLTAGREKSHVSTSDIPDTLMFEAKDLAQLSVGDGKDCRLTPRLLSDRRRTRRARTVKPLGERVGDFYKRFDTWLVEGSNPNSRPAIGEEMPDVQLARDHPHF</sequence>
<dbReference type="EMBL" id="JAODUP010000296">
    <property type="protein sequence ID" value="KAK2153454.1"/>
    <property type="molecule type" value="Genomic_DNA"/>
</dbReference>
<name>A0AAD9JHV5_9ANNE</name>
<comment type="caution">
    <text evidence="2">The sequence shown here is derived from an EMBL/GenBank/DDBJ whole genome shotgun (WGS) entry which is preliminary data.</text>
</comment>
<feature type="region of interest" description="Disordered" evidence="1">
    <location>
        <begin position="94"/>
        <end position="121"/>
    </location>
</feature>
<feature type="compositionally biased region" description="Basic and acidic residues" evidence="1">
    <location>
        <begin position="206"/>
        <end position="216"/>
    </location>
</feature>
<organism evidence="2 3">
    <name type="scientific">Paralvinella palmiformis</name>
    <dbReference type="NCBI Taxonomy" id="53620"/>
    <lineage>
        <taxon>Eukaryota</taxon>
        <taxon>Metazoa</taxon>
        <taxon>Spiralia</taxon>
        <taxon>Lophotrochozoa</taxon>
        <taxon>Annelida</taxon>
        <taxon>Polychaeta</taxon>
        <taxon>Sedentaria</taxon>
        <taxon>Canalipalpata</taxon>
        <taxon>Terebellida</taxon>
        <taxon>Terebelliformia</taxon>
        <taxon>Alvinellidae</taxon>
        <taxon>Paralvinella</taxon>
    </lineage>
</organism>
<dbReference type="AlphaFoldDB" id="A0AAD9JHV5"/>
<evidence type="ECO:0000313" key="3">
    <source>
        <dbReference type="Proteomes" id="UP001208570"/>
    </source>
</evidence>
<evidence type="ECO:0000313" key="2">
    <source>
        <dbReference type="EMBL" id="KAK2153454.1"/>
    </source>
</evidence>
<dbReference type="Proteomes" id="UP001208570">
    <property type="component" value="Unassembled WGS sequence"/>
</dbReference>